<gene>
    <name evidence="2" type="ORF">AAC691_00665</name>
</gene>
<dbReference type="RefSeq" id="WP_342628631.1">
    <property type="nucleotide sequence ID" value="NZ_CP152276.1"/>
</dbReference>
<feature type="transmembrane region" description="Helical" evidence="1">
    <location>
        <begin position="66"/>
        <end position="90"/>
    </location>
</feature>
<dbReference type="Proteomes" id="UP001449795">
    <property type="component" value="Chromosome"/>
</dbReference>
<keyword evidence="1" id="KW-0472">Membrane</keyword>
<proteinExistence type="predicted"/>
<evidence type="ECO:0000313" key="2">
    <source>
        <dbReference type="EMBL" id="XAE43037.1"/>
    </source>
</evidence>
<organism evidence="2 3">
    <name type="scientific">Nguyenibacter vanlangensis</name>
    <dbReference type="NCBI Taxonomy" id="1216886"/>
    <lineage>
        <taxon>Bacteria</taxon>
        <taxon>Pseudomonadati</taxon>
        <taxon>Pseudomonadota</taxon>
        <taxon>Alphaproteobacteria</taxon>
        <taxon>Acetobacterales</taxon>
        <taxon>Acetobacteraceae</taxon>
        <taxon>Nguyenibacter</taxon>
    </lineage>
</organism>
<dbReference type="EMBL" id="CP152276">
    <property type="protein sequence ID" value="XAE43037.1"/>
    <property type="molecule type" value="Genomic_DNA"/>
</dbReference>
<keyword evidence="3" id="KW-1185">Reference proteome</keyword>
<accession>A0ABZ3D5I8</accession>
<name>A0ABZ3D5I8_9PROT</name>
<protein>
    <submittedName>
        <fullName evidence="2">Uncharacterized protein</fullName>
    </submittedName>
</protein>
<keyword evidence="1" id="KW-1133">Transmembrane helix</keyword>
<sequence>MTESPPSITRTLAKTAALVALTAGLMASLRYSATVAHWVDHIAGTRLWSALYSLAGASDALQRERLILMGVTVACFLVALPLVQAGEWAVDRLRARRAGLRTGN</sequence>
<keyword evidence="1" id="KW-0812">Transmembrane</keyword>
<evidence type="ECO:0000256" key="1">
    <source>
        <dbReference type="SAM" id="Phobius"/>
    </source>
</evidence>
<evidence type="ECO:0000313" key="3">
    <source>
        <dbReference type="Proteomes" id="UP001449795"/>
    </source>
</evidence>
<reference evidence="2 3" key="1">
    <citation type="submission" date="2024-04" db="EMBL/GenBank/DDBJ databases">
        <title>Complete genome sequence of Nguyenibacter vanlangesis HBCM-1154, a strain capable of nitrogen fixation, IAA production, and phosphorus solubilization isolated from sugarcane soil.</title>
        <authorList>
            <person name="MY HANH P."/>
        </authorList>
    </citation>
    <scope>NUCLEOTIDE SEQUENCE [LARGE SCALE GENOMIC DNA]</scope>
    <source>
        <strain evidence="2 3">HBCM 1154</strain>
    </source>
</reference>